<dbReference type="SUPFAM" id="SSF53178">
    <property type="entry name" value="Peptidyl-tRNA hydrolase-like"/>
    <property type="match status" value="1"/>
</dbReference>
<evidence type="ECO:0000256" key="9">
    <source>
        <dbReference type="RuleBase" id="RU004320"/>
    </source>
</evidence>
<evidence type="ECO:0000256" key="3">
    <source>
        <dbReference type="ARBA" id="ARBA00022801"/>
    </source>
</evidence>
<feature type="binding site" evidence="7">
    <location>
        <position position="64"/>
    </location>
    <ligand>
        <name>tRNA</name>
        <dbReference type="ChEBI" id="CHEBI:17843"/>
    </ligand>
</feature>
<comment type="function">
    <text evidence="7">Hydrolyzes ribosome-free peptidyl-tRNAs (with 1 or more amino acids incorporated), which drop off the ribosome during protein synthesis, or as a result of ribosome stalling.</text>
</comment>
<evidence type="ECO:0000313" key="11">
    <source>
        <dbReference type="Proteomes" id="UP000037854"/>
    </source>
</evidence>
<comment type="similarity">
    <text evidence="5 7 9">Belongs to the PTH family.</text>
</comment>
<dbReference type="CDD" id="cd00462">
    <property type="entry name" value="PTH"/>
    <property type="match status" value="1"/>
</dbReference>
<evidence type="ECO:0000256" key="5">
    <source>
        <dbReference type="ARBA" id="ARBA00038063"/>
    </source>
</evidence>
<dbReference type="PANTHER" id="PTHR17224">
    <property type="entry name" value="PEPTIDYL-TRNA HYDROLASE"/>
    <property type="match status" value="1"/>
</dbReference>
<reference evidence="10 11" key="1">
    <citation type="submission" date="2015-07" db="EMBL/GenBank/DDBJ databases">
        <title>High-quality draft genome sequence of Oceanobacillus caeni HM6, a bacillus isolated from a human feces.</title>
        <authorList>
            <person name="Kumar J."/>
            <person name="Verma M.K."/>
            <person name="Pandey R."/>
            <person name="Bhambi M."/>
            <person name="Chauhan N."/>
        </authorList>
    </citation>
    <scope>NUCLEOTIDE SEQUENCE [LARGE SCALE GENOMIC DNA]</scope>
    <source>
        <strain evidence="10 11">HM6</strain>
    </source>
</reference>
<dbReference type="EMBL" id="LGTK01000023">
    <property type="protein sequence ID" value="KPH75787.1"/>
    <property type="molecule type" value="Genomic_DNA"/>
</dbReference>
<comment type="caution">
    <text evidence="10">The sequence shown here is derived from an EMBL/GenBank/DDBJ whole genome shotgun (WGS) entry which is preliminary data.</text>
</comment>
<evidence type="ECO:0000256" key="4">
    <source>
        <dbReference type="ARBA" id="ARBA00022884"/>
    </source>
</evidence>
<keyword evidence="4 7" id="KW-0694">RNA-binding</keyword>
<comment type="function">
    <text evidence="7">Catalyzes the release of premature peptidyl moieties from peptidyl-tRNA molecules trapped in stalled 50S ribosomal subunits, and thus maintains levels of free tRNAs and 50S ribosomes.</text>
</comment>
<dbReference type="PROSITE" id="PS01196">
    <property type="entry name" value="PEPT_TRNA_HYDROL_2"/>
    <property type="match status" value="1"/>
</dbReference>
<dbReference type="EC" id="3.1.1.29" evidence="1 7"/>
<feature type="active site" description="Proton acceptor" evidence="7">
    <location>
        <position position="19"/>
    </location>
</feature>
<comment type="subunit">
    <text evidence="7">Monomer.</text>
</comment>
<organism evidence="10 11">
    <name type="scientific">Oceanobacillus caeni</name>
    <dbReference type="NCBI Taxonomy" id="405946"/>
    <lineage>
        <taxon>Bacteria</taxon>
        <taxon>Bacillati</taxon>
        <taxon>Bacillota</taxon>
        <taxon>Bacilli</taxon>
        <taxon>Bacillales</taxon>
        <taxon>Bacillaceae</taxon>
        <taxon>Oceanobacillus</taxon>
    </lineage>
</organism>
<dbReference type="HAMAP" id="MF_00083">
    <property type="entry name" value="Pept_tRNA_hydro_bact"/>
    <property type="match status" value="1"/>
</dbReference>
<name>A0ABR5MK09_9BACI</name>
<feature type="binding site" evidence="7">
    <location>
        <position position="112"/>
    </location>
    <ligand>
        <name>tRNA</name>
        <dbReference type="ChEBI" id="CHEBI:17843"/>
    </ligand>
</feature>
<feature type="site" description="Stabilizes the basic form of H active site to accept a proton" evidence="7">
    <location>
        <position position="91"/>
    </location>
</feature>
<gene>
    <name evidence="7" type="primary">pth</name>
    <name evidence="10" type="ORF">AFL42_08475</name>
</gene>
<feature type="site" description="Discriminates between blocked and unblocked aminoacyl-tRNA" evidence="7">
    <location>
        <position position="9"/>
    </location>
</feature>
<dbReference type="PANTHER" id="PTHR17224:SF1">
    <property type="entry name" value="PEPTIDYL-TRNA HYDROLASE"/>
    <property type="match status" value="1"/>
</dbReference>
<feature type="binding site" evidence="7">
    <location>
        <position position="66"/>
    </location>
    <ligand>
        <name>tRNA</name>
        <dbReference type="ChEBI" id="CHEBI:17843"/>
    </ligand>
</feature>
<evidence type="ECO:0000256" key="2">
    <source>
        <dbReference type="ARBA" id="ARBA00022555"/>
    </source>
</evidence>
<dbReference type="InterPro" id="IPR018171">
    <property type="entry name" value="Pept_tRNA_hydro_CS"/>
</dbReference>
<dbReference type="InterPro" id="IPR036416">
    <property type="entry name" value="Pept_tRNA_hydro_sf"/>
</dbReference>
<dbReference type="Gene3D" id="3.40.50.1470">
    <property type="entry name" value="Peptidyl-tRNA hydrolase"/>
    <property type="match status" value="1"/>
</dbReference>
<keyword evidence="3 7" id="KW-0378">Hydrolase</keyword>
<evidence type="ECO:0000313" key="10">
    <source>
        <dbReference type="EMBL" id="KPH75787.1"/>
    </source>
</evidence>
<protein>
    <recommendedName>
        <fullName evidence="6 7">Peptidyl-tRNA hydrolase</fullName>
        <shortName evidence="7">Pth</shortName>
        <ecNumber evidence="1 7">3.1.1.29</ecNumber>
    </recommendedName>
</protein>
<sequence>MKCIVGLGNPGKKYEKTRHNVGFMVIDELANRYNWNLNKSKFKGNFCVEHFEGEKVVLLKPETFMNLSGESIRAMMDFYNMELENIIVIYDDLDLSPGKIRLRQKGGHGGHNGVRNTIDHLGTKDFKRIRVGIGRPKFNIPVVDFVLGEFPKEDEEAIKASIHKSADACEEWLKGKPFLEVMNTYNN</sequence>
<evidence type="ECO:0000256" key="1">
    <source>
        <dbReference type="ARBA" id="ARBA00013260"/>
    </source>
</evidence>
<comment type="subcellular location">
    <subcellularLocation>
        <location evidence="7">Cytoplasm</location>
    </subcellularLocation>
</comment>
<feature type="binding site" evidence="7">
    <location>
        <position position="14"/>
    </location>
    <ligand>
        <name>tRNA</name>
        <dbReference type="ChEBI" id="CHEBI:17843"/>
    </ligand>
</feature>
<dbReference type="GO" id="GO:0016787">
    <property type="term" value="F:hydrolase activity"/>
    <property type="evidence" value="ECO:0007669"/>
    <property type="project" value="UniProtKB-KW"/>
</dbReference>
<dbReference type="Pfam" id="PF01195">
    <property type="entry name" value="Pept_tRNA_hydro"/>
    <property type="match status" value="1"/>
</dbReference>
<proteinExistence type="inferred from homology"/>
<dbReference type="PROSITE" id="PS01195">
    <property type="entry name" value="PEPT_TRNA_HYDROL_1"/>
    <property type="match status" value="1"/>
</dbReference>
<dbReference type="RefSeq" id="WP_047186902.1">
    <property type="nucleotide sequence ID" value="NZ_JAHHXM010000031.1"/>
</dbReference>
<dbReference type="NCBIfam" id="TIGR00447">
    <property type="entry name" value="pth"/>
    <property type="match status" value="1"/>
</dbReference>
<dbReference type="Proteomes" id="UP000037854">
    <property type="component" value="Unassembled WGS sequence"/>
</dbReference>
<evidence type="ECO:0000256" key="8">
    <source>
        <dbReference type="RuleBase" id="RU000673"/>
    </source>
</evidence>
<keyword evidence="2 7" id="KW-0820">tRNA-binding</keyword>
<accession>A0ABR5MK09</accession>
<evidence type="ECO:0000256" key="7">
    <source>
        <dbReference type="HAMAP-Rule" id="MF_00083"/>
    </source>
</evidence>
<dbReference type="InterPro" id="IPR001328">
    <property type="entry name" value="Pept_tRNA_hydro"/>
</dbReference>
<evidence type="ECO:0000256" key="6">
    <source>
        <dbReference type="ARBA" id="ARBA00050038"/>
    </source>
</evidence>
<comment type="catalytic activity">
    <reaction evidence="7 8">
        <text>an N-acyl-L-alpha-aminoacyl-tRNA + H2O = an N-acyl-L-amino acid + a tRNA + H(+)</text>
        <dbReference type="Rhea" id="RHEA:54448"/>
        <dbReference type="Rhea" id="RHEA-COMP:10123"/>
        <dbReference type="Rhea" id="RHEA-COMP:13883"/>
        <dbReference type="ChEBI" id="CHEBI:15377"/>
        <dbReference type="ChEBI" id="CHEBI:15378"/>
        <dbReference type="ChEBI" id="CHEBI:59874"/>
        <dbReference type="ChEBI" id="CHEBI:78442"/>
        <dbReference type="ChEBI" id="CHEBI:138191"/>
        <dbReference type="EC" id="3.1.1.29"/>
    </reaction>
</comment>
<keyword evidence="11" id="KW-1185">Reference proteome</keyword>
<keyword evidence="7" id="KW-0963">Cytoplasm</keyword>